<name>A0ABM4B9E6_HYDVU</name>
<dbReference type="Pfam" id="PF08398">
    <property type="entry name" value="Phospholip_A2_4"/>
    <property type="match status" value="1"/>
</dbReference>
<dbReference type="PANTHER" id="PTHR46585">
    <property type="entry name" value="INTEGRASE CORE DOMAIN CONTAINING PROTEIN"/>
    <property type="match status" value="1"/>
</dbReference>
<evidence type="ECO:0000313" key="2">
    <source>
        <dbReference type="Proteomes" id="UP001652625"/>
    </source>
</evidence>
<dbReference type="Proteomes" id="UP001652625">
    <property type="component" value="Chromosome 02"/>
</dbReference>
<evidence type="ECO:0000259" key="1">
    <source>
        <dbReference type="Pfam" id="PF08398"/>
    </source>
</evidence>
<dbReference type="InterPro" id="IPR012337">
    <property type="entry name" value="RNaseH-like_sf"/>
</dbReference>
<organism evidence="2 3">
    <name type="scientific">Hydra vulgaris</name>
    <name type="common">Hydra</name>
    <name type="synonym">Hydra attenuata</name>
    <dbReference type="NCBI Taxonomy" id="6087"/>
    <lineage>
        <taxon>Eukaryota</taxon>
        <taxon>Metazoa</taxon>
        <taxon>Cnidaria</taxon>
        <taxon>Hydrozoa</taxon>
        <taxon>Hydroidolina</taxon>
        <taxon>Anthoathecata</taxon>
        <taxon>Aplanulata</taxon>
        <taxon>Hydridae</taxon>
        <taxon>Hydra</taxon>
    </lineage>
</organism>
<dbReference type="Gene3D" id="3.30.420.10">
    <property type="entry name" value="Ribonuclease H-like superfamily/Ribonuclease H"/>
    <property type="match status" value="2"/>
</dbReference>
<dbReference type="GeneID" id="136075975"/>
<dbReference type="InterPro" id="IPR036397">
    <property type="entry name" value="RNaseH_sf"/>
</dbReference>
<feature type="domain" description="Phospholipase A2-like" evidence="1">
    <location>
        <begin position="1"/>
        <end position="62"/>
    </location>
</feature>
<reference evidence="3" key="2">
    <citation type="submission" date="2025-08" db="UniProtKB">
        <authorList>
            <consortium name="RefSeq"/>
        </authorList>
    </citation>
    <scope>IDENTIFICATION</scope>
</reference>
<evidence type="ECO:0000313" key="3">
    <source>
        <dbReference type="RefSeq" id="XP_065645501.1"/>
    </source>
</evidence>
<sequence length="380" mass="44454">MHLPGMNFVGPEWSKPIDRVDNTAYHHDLAYKYFDDTAKKNLADEIMIEEMDAIKNPTIRERIERGIIKPIISSKAKFGLGLSEPYELAISKKEDDKEVKWSDKLANELHRPVVKHFRKRKVIVNGIDEVWAASLIDMKSFSKFNDCIKYLLMVIDVFSKYGWIVPLKIKTGVDVANALNKIFGNSKKFHRSEAFGVELYSTENEEKSCVVERWNRTMKDKMFKYFSANSTRKNIDVLDEMVNKYNNTKHSSIKMTPVEARDKKNEKIFWLNLNGNVRSESVRPKFSIGDKVRITKKKGTFEKGYTPRWTEEVFTVSQVQFTDPPTYKITENNSEEIQGTFYEQEMQKTDQNIFRIEKVIRKLKNKSLVKWYGYPDSFNS</sequence>
<gene>
    <name evidence="3" type="primary">LOC136075975</name>
</gene>
<dbReference type="InterPro" id="IPR013607">
    <property type="entry name" value="Phospholipase_A2-like"/>
</dbReference>
<dbReference type="PANTHER" id="PTHR46585:SF1">
    <property type="entry name" value="CHROMO DOMAIN-CONTAINING PROTEIN"/>
    <property type="match status" value="1"/>
</dbReference>
<dbReference type="SUPFAM" id="SSF53098">
    <property type="entry name" value="Ribonuclease H-like"/>
    <property type="match status" value="1"/>
</dbReference>
<keyword evidence="2" id="KW-1185">Reference proteome</keyword>
<accession>A0ABM4B9E6</accession>
<dbReference type="RefSeq" id="XP_065645501.1">
    <property type="nucleotide sequence ID" value="XM_065789429.1"/>
</dbReference>
<reference evidence="2" key="1">
    <citation type="submission" date="2025-05" db="UniProtKB">
        <authorList>
            <consortium name="RefSeq"/>
        </authorList>
    </citation>
    <scope>NUCLEOTIDE SEQUENCE [LARGE SCALE GENOMIC DNA]</scope>
</reference>
<proteinExistence type="predicted"/>
<protein>
    <submittedName>
        <fullName evidence="3">Uncharacterized protein LOC136075975</fullName>
    </submittedName>
</protein>